<dbReference type="AlphaFoldDB" id="A0A9N9L3Q0"/>
<dbReference type="PANTHER" id="PTHR43662:SF13">
    <property type="entry name" value="DUF1996 DOMAIN-CONTAINING PROTEIN"/>
    <property type="match status" value="1"/>
</dbReference>
<evidence type="ECO:0000259" key="2">
    <source>
        <dbReference type="Pfam" id="PF09362"/>
    </source>
</evidence>
<reference evidence="3" key="1">
    <citation type="submission" date="2021-07" db="EMBL/GenBank/DDBJ databases">
        <authorList>
            <person name="Durling M."/>
        </authorList>
    </citation>
    <scope>NUCLEOTIDE SEQUENCE</scope>
</reference>
<proteinExistence type="predicted"/>
<keyword evidence="4" id="KW-1185">Reference proteome</keyword>
<organism evidence="3 4">
    <name type="scientific">Hymenoscyphus fraxineus</name>
    <dbReference type="NCBI Taxonomy" id="746836"/>
    <lineage>
        <taxon>Eukaryota</taxon>
        <taxon>Fungi</taxon>
        <taxon>Dikarya</taxon>
        <taxon>Ascomycota</taxon>
        <taxon>Pezizomycotina</taxon>
        <taxon>Leotiomycetes</taxon>
        <taxon>Helotiales</taxon>
        <taxon>Helotiaceae</taxon>
        <taxon>Hymenoscyphus</taxon>
    </lineage>
</organism>
<dbReference type="Pfam" id="PF09362">
    <property type="entry name" value="DUF1996"/>
    <property type="match status" value="1"/>
</dbReference>
<gene>
    <name evidence="3" type="ORF">HYFRA_00000364</name>
</gene>
<dbReference type="PANTHER" id="PTHR43662">
    <property type="match status" value="1"/>
</dbReference>
<evidence type="ECO:0000313" key="3">
    <source>
        <dbReference type="EMBL" id="CAG8958021.1"/>
    </source>
</evidence>
<feature type="domain" description="DUF1996" evidence="2">
    <location>
        <begin position="33"/>
        <end position="278"/>
    </location>
</feature>
<name>A0A9N9L3Q0_9HELO</name>
<dbReference type="Proteomes" id="UP000696280">
    <property type="component" value="Unassembled WGS sequence"/>
</dbReference>
<dbReference type="InterPro" id="IPR018535">
    <property type="entry name" value="DUF1996"/>
</dbReference>
<sequence>MQLFSFLALGLGASHVYALLRFSCSGLVTERLDPLVNPGVKGSPHLHQIIGGNAFNVTMDPKADISTIATCTTCTFSEDFSNYWTAVLYFRARNGTFKRVPQIGNQNFEAANGGMTIYYSPYTAKGIKTTAFQKGFRMLVGDPSLRNKEGADKYRQLTYTCLQTPGTRTGETKNLPDKPCPAGIMANLRFPTCWDGVNLDSPDHMSHVSYPSSGTFENNGPCPSTHPVRIPQLFFEVVWDTRKFNDKSLWPIDGSQPFVWSYGDATGYGTHGDYVFGWKGDSLQKAMDSNCNINCPALKTQSIADANKCSLKSVVTEDIDSWLTELPGGMPVVK</sequence>
<dbReference type="OrthoDB" id="74764at2759"/>
<protein>
    <recommendedName>
        <fullName evidence="2">DUF1996 domain-containing protein</fullName>
    </recommendedName>
</protein>
<feature type="chain" id="PRO_5040293948" description="DUF1996 domain-containing protein" evidence="1">
    <location>
        <begin position="19"/>
        <end position="334"/>
    </location>
</feature>
<accession>A0A9N9L3Q0</accession>
<evidence type="ECO:0000256" key="1">
    <source>
        <dbReference type="SAM" id="SignalP"/>
    </source>
</evidence>
<dbReference type="EMBL" id="CAJVRL010000081">
    <property type="protein sequence ID" value="CAG8958021.1"/>
    <property type="molecule type" value="Genomic_DNA"/>
</dbReference>
<feature type="signal peptide" evidence="1">
    <location>
        <begin position="1"/>
        <end position="18"/>
    </location>
</feature>
<comment type="caution">
    <text evidence="3">The sequence shown here is derived from an EMBL/GenBank/DDBJ whole genome shotgun (WGS) entry which is preliminary data.</text>
</comment>
<evidence type="ECO:0000313" key="4">
    <source>
        <dbReference type="Proteomes" id="UP000696280"/>
    </source>
</evidence>
<keyword evidence="1" id="KW-0732">Signal</keyword>